<evidence type="ECO:0000313" key="8">
    <source>
        <dbReference type="EMBL" id="GGN93440.1"/>
    </source>
</evidence>
<keyword evidence="9" id="KW-1185">Reference proteome</keyword>
<feature type="domain" description="Amine oxidase" evidence="7">
    <location>
        <begin position="21"/>
        <end position="495"/>
    </location>
</feature>
<feature type="region of interest" description="Disordered" evidence="6">
    <location>
        <begin position="500"/>
        <end position="520"/>
    </location>
</feature>
<evidence type="ECO:0000313" key="9">
    <source>
        <dbReference type="Proteomes" id="UP000606653"/>
    </source>
</evidence>
<dbReference type="InterPro" id="IPR014105">
    <property type="entry name" value="Carotenoid/retinoid_OxRdtase"/>
</dbReference>
<keyword evidence="3 5" id="KW-0560">Oxidoreductase</keyword>
<comment type="pathway">
    <text evidence="1 5">Carotenoid biosynthesis.</text>
</comment>
<dbReference type="PANTHER" id="PTHR43734:SF1">
    <property type="entry name" value="PHYTOENE DESATURASE"/>
    <property type="match status" value="1"/>
</dbReference>
<evidence type="ECO:0000256" key="2">
    <source>
        <dbReference type="ARBA" id="ARBA00022746"/>
    </source>
</evidence>
<evidence type="ECO:0000256" key="6">
    <source>
        <dbReference type="SAM" id="MobiDB-lite"/>
    </source>
</evidence>
<dbReference type="Pfam" id="PF01593">
    <property type="entry name" value="Amino_oxidase"/>
    <property type="match status" value="1"/>
</dbReference>
<dbReference type="EMBL" id="BMLN01000002">
    <property type="protein sequence ID" value="GGN93440.1"/>
    <property type="molecule type" value="Genomic_DNA"/>
</dbReference>
<evidence type="ECO:0000256" key="1">
    <source>
        <dbReference type="ARBA" id="ARBA00004829"/>
    </source>
</evidence>
<evidence type="ECO:0000256" key="4">
    <source>
        <dbReference type="ARBA" id="ARBA00038322"/>
    </source>
</evidence>
<organism evidence="8 9">
    <name type="scientific">Saccharibacillus kuerlensis</name>
    <dbReference type="NCBI Taxonomy" id="459527"/>
    <lineage>
        <taxon>Bacteria</taxon>
        <taxon>Bacillati</taxon>
        <taxon>Bacillota</taxon>
        <taxon>Bacilli</taxon>
        <taxon>Bacillales</taxon>
        <taxon>Paenibacillaceae</taxon>
        <taxon>Saccharibacillus</taxon>
    </lineage>
</organism>
<dbReference type="SUPFAM" id="SSF51905">
    <property type="entry name" value="FAD/NAD(P)-binding domain"/>
    <property type="match status" value="1"/>
</dbReference>
<comment type="caution">
    <text evidence="8">The sequence shown here is derived from an EMBL/GenBank/DDBJ whole genome shotgun (WGS) entry which is preliminary data.</text>
</comment>
<protein>
    <submittedName>
        <fullName evidence="8">Phytoene desaturase</fullName>
    </submittedName>
</protein>
<keyword evidence="2 5" id="KW-0125">Carotenoid biosynthesis</keyword>
<proteinExistence type="inferred from homology"/>
<dbReference type="PANTHER" id="PTHR43734">
    <property type="entry name" value="PHYTOENE DESATURASE"/>
    <property type="match status" value="1"/>
</dbReference>
<dbReference type="Proteomes" id="UP000606653">
    <property type="component" value="Unassembled WGS sequence"/>
</dbReference>
<comment type="similarity">
    <text evidence="4">Belongs to the carotenoid/retinoid oxidoreductase family. CrtN subfamily.</text>
</comment>
<dbReference type="InterPro" id="IPR002937">
    <property type="entry name" value="Amino_oxidase"/>
</dbReference>
<evidence type="ECO:0000256" key="5">
    <source>
        <dbReference type="RuleBase" id="RU362075"/>
    </source>
</evidence>
<sequence length="520" mass="58393">MNGMGQNMKNKTAVIVGAGPGGLAAAMLLGAKGYEVDVYEKQAVPGGRSGRLRLGEYTFDRGATFVMMPPLLEELFERAGRSVHDYVELHKLDPLYGLYFDQGRTVLMPSSDNEETARRIKELFPGEEAGFYRFMTDESAKYDHVDPLLRRPFAGVRDYMKADAVKALPYLKVTDTVYGQLSRYFKDERLKYAFTFQSKYLGMSAWNCPGTFTILSFMEHRYGLMHPKGGVAELWEAMVKVAKEYGVRFHMERPVQRILTEKGQATGVRLNDGEVRLADHVVLGADFASAMNSLFEPGVLKKYTPQKLESKKYSCSTAMLYLGIDGEIDLPHHSIHFADNYEKNVKEITESLTLSEDPSIYVHNPSRLDPTLAPPGKSSLYALLPVPNLQGETDWAGRREELKERMLDRLESIEQLKGLRDRIEQQAFFTPLDWQDSLDVYQGATFNLSHNLGQMLAFRPHNHFEEVERVWLVGGGTHPGSGLPTIFESAKISVDLIEQTDKRKQPRASAQTLGAAGGAE</sequence>
<dbReference type="Gene3D" id="3.50.50.60">
    <property type="entry name" value="FAD/NAD(P)-binding domain"/>
    <property type="match status" value="2"/>
</dbReference>
<reference evidence="9" key="1">
    <citation type="journal article" date="2019" name="Int. J. Syst. Evol. Microbiol.">
        <title>The Global Catalogue of Microorganisms (GCM) 10K type strain sequencing project: providing services to taxonomists for standard genome sequencing and annotation.</title>
        <authorList>
            <consortium name="The Broad Institute Genomics Platform"/>
            <consortium name="The Broad Institute Genome Sequencing Center for Infectious Disease"/>
            <person name="Wu L."/>
            <person name="Ma J."/>
        </authorList>
    </citation>
    <scope>NUCLEOTIDE SEQUENCE [LARGE SCALE GENOMIC DNA]</scope>
    <source>
        <strain evidence="9">CGMCC 1.6964</strain>
    </source>
</reference>
<accession>A0ABQ2KV17</accession>
<dbReference type="InterPro" id="IPR036188">
    <property type="entry name" value="FAD/NAD-bd_sf"/>
</dbReference>
<evidence type="ECO:0000256" key="3">
    <source>
        <dbReference type="ARBA" id="ARBA00023002"/>
    </source>
</evidence>
<dbReference type="PRINTS" id="PR00419">
    <property type="entry name" value="ADXRDTASE"/>
</dbReference>
<gene>
    <name evidence="8" type="primary">crtI</name>
    <name evidence="8" type="ORF">GCM10010969_07180</name>
</gene>
<name>A0ABQ2KV17_9BACL</name>
<dbReference type="NCBIfam" id="TIGR02734">
    <property type="entry name" value="crtI_fam"/>
    <property type="match status" value="1"/>
</dbReference>
<evidence type="ECO:0000259" key="7">
    <source>
        <dbReference type="Pfam" id="PF01593"/>
    </source>
</evidence>